<feature type="region of interest" description="Disordered" evidence="1">
    <location>
        <begin position="63"/>
        <end position="94"/>
    </location>
</feature>
<sequence length="472" mass="53445">MSDQDLVWVDQKELWIDRRSETATAVRQHVMLNYLRKPQSLTQPSECQDSVKLKSRPHMPTKKLTDMRRTVSKQPHAGRGRLMSSKNARTKAGCEREYTPDPTLAIASDEDVAFSQASWWHSYFPSGDYYADWIEQCRISWNRRFWAFSKEDPILRELFFSINAAKEASVRGLPRSKSYYTHKGKAMCLMAADIQNGNVRRTAFAAMCLLCKTAFIEKDFEAAMSHMLAISAVTSQAKGKELEALWLCVFADYRIDHQECDATLQDFITWADMNLMGATRRVPGVSKAQGIERHDSTLARARDQRVVFLADCNVLSMPASSELSTKRFRTMLHMLHSLAAAYDTPAGGDTGVSSPWTLSYDLAYQLTNLRERLEGKRDWTNPLKHSPHRAFLLASRVQYWGMSSQFVPQADLESGTLTQASCGHSGRRHVERAYGSLSRQMDPVWWEARCTVVGTVQRRCKADQASVCGGAV</sequence>
<reference evidence="2" key="1">
    <citation type="submission" date="2021-12" db="EMBL/GenBank/DDBJ databases">
        <authorList>
            <person name="Zaccaron A."/>
            <person name="Stergiopoulos I."/>
        </authorList>
    </citation>
    <scope>NUCLEOTIDE SEQUENCE</scope>
    <source>
        <strain evidence="2">Race5_Kim</strain>
    </source>
</reference>
<keyword evidence="3" id="KW-1185">Reference proteome</keyword>
<dbReference type="Proteomes" id="UP000756132">
    <property type="component" value="Chromosome 3"/>
</dbReference>
<evidence type="ECO:0000313" key="2">
    <source>
        <dbReference type="EMBL" id="UJO15135.1"/>
    </source>
</evidence>
<dbReference type="OrthoDB" id="4158087at2759"/>
<proteinExistence type="predicted"/>
<dbReference type="AlphaFoldDB" id="A0A9Q8P6G8"/>
<dbReference type="KEGG" id="ffu:CLAFUR5_08586"/>
<dbReference type="GeneID" id="71988464"/>
<dbReference type="RefSeq" id="XP_047759501.1">
    <property type="nucleotide sequence ID" value="XM_047907734.1"/>
</dbReference>
<protein>
    <submittedName>
        <fullName evidence="2">Uncharacterized protein</fullName>
    </submittedName>
</protein>
<evidence type="ECO:0000313" key="3">
    <source>
        <dbReference type="Proteomes" id="UP000756132"/>
    </source>
</evidence>
<accession>A0A9Q8P6G8</accession>
<dbReference type="EMBL" id="CP090165">
    <property type="protein sequence ID" value="UJO15135.1"/>
    <property type="molecule type" value="Genomic_DNA"/>
</dbReference>
<name>A0A9Q8P6G8_PASFU</name>
<evidence type="ECO:0000256" key="1">
    <source>
        <dbReference type="SAM" id="MobiDB-lite"/>
    </source>
</evidence>
<reference evidence="2" key="2">
    <citation type="journal article" date="2022" name="Microb. Genom.">
        <title>A chromosome-scale genome assembly of the tomato pathogen Cladosporium fulvum reveals a compartmentalized genome architecture and the presence of a dispensable chromosome.</title>
        <authorList>
            <person name="Zaccaron A.Z."/>
            <person name="Chen L.H."/>
            <person name="Samaras A."/>
            <person name="Stergiopoulos I."/>
        </authorList>
    </citation>
    <scope>NUCLEOTIDE SEQUENCE</scope>
    <source>
        <strain evidence="2">Race5_Kim</strain>
    </source>
</reference>
<organism evidence="2 3">
    <name type="scientific">Passalora fulva</name>
    <name type="common">Tomato leaf mold</name>
    <name type="synonym">Cladosporium fulvum</name>
    <dbReference type="NCBI Taxonomy" id="5499"/>
    <lineage>
        <taxon>Eukaryota</taxon>
        <taxon>Fungi</taxon>
        <taxon>Dikarya</taxon>
        <taxon>Ascomycota</taxon>
        <taxon>Pezizomycotina</taxon>
        <taxon>Dothideomycetes</taxon>
        <taxon>Dothideomycetidae</taxon>
        <taxon>Mycosphaerellales</taxon>
        <taxon>Mycosphaerellaceae</taxon>
        <taxon>Fulvia</taxon>
    </lineage>
</organism>
<gene>
    <name evidence="2" type="ORF">CLAFUR5_08586</name>
</gene>